<name>F8JUQ5_STREN</name>
<dbReference type="OrthoDB" id="9804264at2"/>
<dbReference type="eggNOG" id="COG0399">
    <property type="taxonomic scope" value="Bacteria"/>
</dbReference>
<dbReference type="InterPro" id="IPR000653">
    <property type="entry name" value="DegT/StrS_aminotransferase"/>
</dbReference>
<dbReference type="GO" id="GO:0008483">
    <property type="term" value="F:transaminase activity"/>
    <property type="evidence" value="ECO:0007669"/>
    <property type="project" value="TreeGrafter"/>
</dbReference>
<organism evidence="6 7">
    <name type="scientific">Streptantibioticus cattleyicolor (strain ATCC 35852 / DSM 46488 / JCM 4925 / NBRC 14057 / NRRL 8057)</name>
    <name type="common">Streptomyces cattleya</name>
    <dbReference type="NCBI Taxonomy" id="1003195"/>
    <lineage>
        <taxon>Bacteria</taxon>
        <taxon>Bacillati</taxon>
        <taxon>Actinomycetota</taxon>
        <taxon>Actinomycetes</taxon>
        <taxon>Kitasatosporales</taxon>
        <taxon>Streptomycetaceae</taxon>
        <taxon>Streptantibioticus</taxon>
    </lineage>
</organism>
<evidence type="ECO:0000256" key="5">
    <source>
        <dbReference type="RuleBase" id="RU004508"/>
    </source>
</evidence>
<proteinExistence type="inferred from homology"/>
<keyword evidence="2" id="KW-0032">Aminotransferase</keyword>
<dbReference type="RefSeq" id="WP_014145229.1">
    <property type="nucleotide sequence ID" value="NC_016111.1"/>
</dbReference>
<protein>
    <submittedName>
        <fullName evidence="6">Glutamine--scyllo-inositol transaminase</fullName>
    </submittedName>
</protein>
<comment type="cofactor">
    <cofactor evidence="1">
        <name>pyridoxal 5'-phosphate</name>
        <dbReference type="ChEBI" id="CHEBI:597326"/>
    </cofactor>
</comment>
<evidence type="ECO:0000256" key="1">
    <source>
        <dbReference type="ARBA" id="ARBA00001933"/>
    </source>
</evidence>
<evidence type="ECO:0000256" key="2">
    <source>
        <dbReference type="ARBA" id="ARBA00022576"/>
    </source>
</evidence>
<sequence>MRPNGGVVEGSLVAAFEAELSERLGGDRTVVALPAAVPALTSALTALGIGPGDEVVVAAYGPAATADAVRLAGAVPAFADIDPRTFCLAPEAVQHALTPRTAAVVAAHRFGHPAGVAQLAAVARRAGLALVEDVTEALEARVGERPAGSFGTVTVHRSAVASSDAAVLRALRGRRGPGFPGTPETVGEARAELAGTEGAAARRRAHARVLDAALSGVLVPYTEPGVRHVYQRYVVRIPGNGRPDRDVFAKALAARGVAATVPVTVPVHRLPAHRGSRNAELPGTERAVADALALPLDPSQTVRDVERIVAACNALGGPL</sequence>
<comment type="similarity">
    <text evidence="4">Belongs to the DegT/DnrJ/EryC1 family. L-glutamine:2-deoxy-scyllo-inosose/scyllo-inosose aminotransferase subfamily.</text>
</comment>
<dbReference type="PANTHER" id="PTHR30244:SF34">
    <property type="entry name" value="DTDP-4-AMINO-4,6-DIDEOXYGALACTOSE TRANSAMINASE"/>
    <property type="match status" value="1"/>
</dbReference>
<dbReference type="Gene3D" id="3.90.1150.10">
    <property type="entry name" value="Aspartate Aminotransferase, domain 1"/>
    <property type="match status" value="1"/>
</dbReference>
<dbReference type="PANTHER" id="PTHR30244">
    <property type="entry name" value="TRANSAMINASE"/>
    <property type="match status" value="1"/>
</dbReference>
<dbReference type="GO" id="GO:0000271">
    <property type="term" value="P:polysaccharide biosynthetic process"/>
    <property type="evidence" value="ECO:0007669"/>
    <property type="project" value="TreeGrafter"/>
</dbReference>
<dbReference type="AlphaFoldDB" id="F8JUQ5"/>
<dbReference type="HOGENOM" id="CLU_033332_6_0_11"/>
<dbReference type="EMBL" id="CP003219">
    <property type="protein sequence ID" value="AEW96884.1"/>
    <property type="molecule type" value="Genomic_DNA"/>
</dbReference>
<dbReference type="InterPro" id="IPR015422">
    <property type="entry name" value="PyrdxlP-dep_Trfase_small"/>
</dbReference>
<keyword evidence="2" id="KW-0808">Transferase</keyword>
<dbReference type="KEGG" id="sct:SCAT_4525"/>
<evidence type="ECO:0000313" key="6">
    <source>
        <dbReference type="EMBL" id="AEW96884.1"/>
    </source>
</evidence>
<dbReference type="InterPro" id="IPR015424">
    <property type="entry name" value="PyrdxlP-dep_Trfase"/>
</dbReference>
<gene>
    <name evidence="6" type="ordered locus">SCATT_45130</name>
</gene>
<dbReference type="Gene3D" id="3.40.640.10">
    <property type="entry name" value="Type I PLP-dependent aspartate aminotransferase-like (Major domain)"/>
    <property type="match status" value="1"/>
</dbReference>
<dbReference type="PATRIC" id="fig|1003195.11.peg.5960"/>
<dbReference type="SUPFAM" id="SSF53383">
    <property type="entry name" value="PLP-dependent transferases"/>
    <property type="match status" value="1"/>
</dbReference>
<dbReference type="STRING" id="1003195.SCATT_45130"/>
<dbReference type="KEGG" id="scy:SCATT_45130"/>
<dbReference type="GO" id="GO:0030170">
    <property type="term" value="F:pyridoxal phosphate binding"/>
    <property type="evidence" value="ECO:0007669"/>
    <property type="project" value="TreeGrafter"/>
</dbReference>
<dbReference type="PIRSF" id="PIRSF000390">
    <property type="entry name" value="PLP_StrS"/>
    <property type="match status" value="1"/>
</dbReference>
<reference evidence="7" key="1">
    <citation type="submission" date="2011-12" db="EMBL/GenBank/DDBJ databases">
        <title>Complete genome sequence of Streptomyces cattleya strain DSM 46488.</title>
        <authorList>
            <person name="Ou H.-Y."/>
            <person name="Li P."/>
            <person name="Zhao C."/>
            <person name="O'Hagan D."/>
            <person name="Deng Z."/>
        </authorList>
    </citation>
    <scope>NUCLEOTIDE SEQUENCE [LARGE SCALE GENOMIC DNA]</scope>
    <source>
        <strain evidence="7">ATCC 35852 / DSM 46488 / JCM 4925 / NBRC 14057 / NRRL 8057</strain>
    </source>
</reference>
<accession>G8X0G9</accession>
<keyword evidence="7" id="KW-1185">Reference proteome</keyword>
<evidence type="ECO:0000313" key="7">
    <source>
        <dbReference type="Proteomes" id="UP000007842"/>
    </source>
</evidence>
<keyword evidence="3 5" id="KW-0663">Pyridoxal phosphate</keyword>
<evidence type="ECO:0000256" key="4">
    <source>
        <dbReference type="ARBA" id="ARBA00038398"/>
    </source>
</evidence>
<dbReference type="InterPro" id="IPR015421">
    <property type="entry name" value="PyrdxlP-dep_Trfase_major"/>
</dbReference>
<dbReference type="Proteomes" id="UP000007842">
    <property type="component" value="Chromosome"/>
</dbReference>
<accession>F8JUQ5</accession>
<evidence type="ECO:0000256" key="3">
    <source>
        <dbReference type="ARBA" id="ARBA00022898"/>
    </source>
</evidence>
<dbReference type="Pfam" id="PF01041">
    <property type="entry name" value="DegT_DnrJ_EryC1"/>
    <property type="match status" value="2"/>
</dbReference>